<keyword evidence="5 8" id="KW-0518">Myosin</keyword>
<feature type="signal peptide" evidence="9">
    <location>
        <begin position="1"/>
        <end position="17"/>
    </location>
</feature>
<evidence type="ECO:0000256" key="1">
    <source>
        <dbReference type="ARBA" id="ARBA00008314"/>
    </source>
</evidence>
<accession>A0A3P7NWG1</accession>
<keyword evidence="12" id="KW-1185">Reference proteome</keyword>
<dbReference type="GO" id="GO:0051015">
    <property type="term" value="F:actin filament binding"/>
    <property type="evidence" value="ECO:0007669"/>
    <property type="project" value="TreeGrafter"/>
</dbReference>
<gene>
    <name evidence="11" type="ORF">CGOC_LOCUS12631</name>
</gene>
<dbReference type="FunFam" id="1.10.10.820:FF:000001">
    <property type="entry name" value="Myosin heavy chain"/>
    <property type="match status" value="1"/>
</dbReference>
<dbReference type="SUPFAM" id="SSF52540">
    <property type="entry name" value="P-loop containing nucleoside triphosphate hydrolases"/>
    <property type="match status" value="1"/>
</dbReference>
<keyword evidence="3" id="KW-0067">ATP-binding</keyword>
<reference evidence="11 12" key="1">
    <citation type="submission" date="2018-11" db="EMBL/GenBank/DDBJ databases">
        <authorList>
            <consortium name="Pathogen Informatics"/>
        </authorList>
    </citation>
    <scope>NUCLEOTIDE SEQUENCE [LARGE SCALE GENOMIC DNA]</scope>
</reference>
<dbReference type="Gene3D" id="3.40.850.10">
    <property type="entry name" value="Kinesin motor domain"/>
    <property type="match status" value="1"/>
</dbReference>
<dbReference type="InterPro" id="IPR001609">
    <property type="entry name" value="Myosin_head_motor_dom-like"/>
</dbReference>
<protein>
    <recommendedName>
        <fullName evidence="10">Myosin motor domain-containing protein</fullName>
    </recommendedName>
</protein>
<evidence type="ECO:0000259" key="10">
    <source>
        <dbReference type="PROSITE" id="PS51456"/>
    </source>
</evidence>
<evidence type="ECO:0000256" key="9">
    <source>
        <dbReference type="SAM" id="SignalP"/>
    </source>
</evidence>
<evidence type="ECO:0000256" key="7">
    <source>
        <dbReference type="ARBA" id="ARBA00023203"/>
    </source>
</evidence>
<sequence length="159" mass="18236">MIVVLLVHIIKILIISLQQIDVKDKKNVSLEDQIVQTNPVLEAFGNAKTVRNNNSSRFGKFIRVHFNRAGKLAGGDIEHYLLEKSRVIKQAPGERCYHIFYQLYSGAIQGLKEKLMLTRPIKDYHFVAQAEVTIDGVNDKEEMLLTDVSLNFQQKKLRE</sequence>
<dbReference type="PANTHER" id="PTHR13140">
    <property type="entry name" value="MYOSIN"/>
    <property type="match status" value="1"/>
</dbReference>
<dbReference type="GO" id="GO:0016459">
    <property type="term" value="C:myosin complex"/>
    <property type="evidence" value="ECO:0007669"/>
    <property type="project" value="UniProtKB-KW"/>
</dbReference>
<feature type="chain" id="PRO_5018052755" description="Myosin motor domain-containing protein" evidence="9">
    <location>
        <begin position="18"/>
        <end position="159"/>
    </location>
</feature>
<comment type="caution">
    <text evidence="8">Lacks conserved residue(s) required for the propagation of feature annotation.</text>
</comment>
<organism evidence="11 12">
    <name type="scientific">Cylicostephanus goldi</name>
    <name type="common">Nematode worm</name>
    <dbReference type="NCBI Taxonomy" id="71465"/>
    <lineage>
        <taxon>Eukaryota</taxon>
        <taxon>Metazoa</taxon>
        <taxon>Ecdysozoa</taxon>
        <taxon>Nematoda</taxon>
        <taxon>Chromadorea</taxon>
        <taxon>Rhabditida</taxon>
        <taxon>Rhabditina</taxon>
        <taxon>Rhabditomorpha</taxon>
        <taxon>Strongyloidea</taxon>
        <taxon>Strongylidae</taxon>
        <taxon>Cylicostephanus</taxon>
    </lineage>
</organism>
<evidence type="ECO:0000256" key="4">
    <source>
        <dbReference type="ARBA" id="ARBA00023054"/>
    </source>
</evidence>
<keyword evidence="7 8" id="KW-0009">Actin-binding</keyword>
<dbReference type="PROSITE" id="PS51456">
    <property type="entry name" value="MYOSIN_MOTOR"/>
    <property type="match status" value="1"/>
</dbReference>
<dbReference type="Proteomes" id="UP000271889">
    <property type="component" value="Unassembled WGS sequence"/>
</dbReference>
<keyword evidence="6" id="KW-0505">Motor protein</keyword>
<dbReference type="InterPro" id="IPR036961">
    <property type="entry name" value="Kinesin_motor_dom_sf"/>
</dbReference>
<feature type="domain" description="Myosin motor" evidence="10">
    <location>
        <begin position="1"/>
        <end position="159"/>
    </location>
</feature>
<keyword evidence="2" id="KW-0547">Nucleotide-binding</keyword>
<name>A0A3P7NWG1_CYLGO</name>
<evidence type="ECO:0000256" key="8">
    <source>
        <dbReference type="PROSITE-ProRule" id="PRU00782"/>
    </source>
</evidence>
<keyword evidence="4" id="KW-0175">Coiled coil</keyword>
<evidence type="ECO:0000256" key="3">
    <source>
        <dbReference type="ARBA" id="ARBA00022840"/>
    </source>
</evidence>
<proteinExistence type="inferred from homology"/>
<dbReference type="GO" id="GO:0016020">
    <property type="term" value="C:membrane"/>
    <property type="evidence" value="ECO:0007669"/>
    <property type="project" value="TreeGrafter"/>
</dbReference>
<dbReference type="GO" id="GO:0000146">
    <property type="term" value="F:microfilament motor activity"/>
    <property type="evidence" value="ECO:0007669"/>
    <property type="project" value="TreeGrafter"/>
</dbReference>
<evidence type="ECO:0000256" key="2">
    <source>
        <dbReference type="ARBA" id="ARBA00022741"/>
    </source>
</evidence>
<dbReference type="AlphaFoldDB" id="A0A3P7NWG1"/>
<dbReference type="GO" id="GO:0005524">
    <property type="term" value="F:ATP binding"/>
    <property type="evidence" value="ECO:0007669"/>
    <property type="project" value="UniProtKB-KW"/>
</dbReference>
<dbReference type="SMART" id="SM00242">
    <property type="entry name" value="MYSc"/>
    <property type="match status" value="1"/>
</dbReference>
<dbReference type="Pfam" id="PF00063">
    <property type="entry name" value="Myosin_head"/>
    <property type="match status" value="1"/>
</dbReference>
<dbReference type="OrthoDB" id="6108017at2759"/>
<keyword evidence="9" id="KW-0732">Signal</keyword>
<dbReference type="InterPro" id="IPR027417">
    <property type="entry name" value="P-loop_NTPase"/>
</dbReference>
<dbReference type="GO" id="GO:0007015">
    <property type="term" value="P:actin filament organization"/>
    <property type="evidence" value="ECO:0007669"/>
    <property type="project" value="TreeGrafter"/>
</dbReference>
<dbReference type="PANTHER" id="PTHR13140:SF857">
    <property type="entry name" value="MYOSIN-11"/>
    <property type="match status" value="1"/>
</dbReference>
<evidence type="ECO:0000256" key="5">
    <source>
        <dbReference type="ARBA" id="ARBA00023123"/>
    </source>
</evidence>
<dbReference type="GO" id="GO:0005737">
    <property type="term" value="C:cytoplasm"/>
    <property type="evidence" value="ECO:0007669"/>
    <property type="project" value="TreeGrafter"/>
</dbReference>
<evidence type="ECO:0000256" key="6">
    <source>
        <dbReference type="ARBA" id="ARBA00023175"/>
    </source>
</evidence>
<dbReference type="EMBL" id="UYRV01124597">
    <property type="protein sequence ID" value="VDN34441.1"/>
    <property type="molecule type" value="Genomic_DNA"/>
</dbReference>
<comment type="similarity">
    <text evidence="1 8">Belongs to the TRAFAC class myosin-kinesin ATPase superfamily. Myosin family.</text>
</comment>
<evidence type="ECO:0000313" key="11">
    <source>
        <dbReference type="EMBL" id="VDN34441.1"/>
    </source>
</evidence>
<evidence type="ECO:0000313" key="12">
    <source>
        <dbReference type="Proteomes" id="UP000271889"/>
    </source>
</evidence>